<gene>
    <name evidence="2" type="ORF">AWH56_002910</name>
    <name evidence="1" type="ORF">AWH56_04335</name>
</gene>
<evidence type="ECO:0000313" key="3">
    <source>
        <dbReference type="Proteomes" id="UP000180175"/>
    </source>
</evidence>
<reference evidence="2 3" key="2">
    <citation type="journal article" date="2017" name="Genome Announc.">
        <title>Draft Genome Sequences of Four Alkaliphilic Bacteria Belonging to the Anaerobacillus Genus.</title>
        <authorList>
            <person name="Bassil N.M."/>
            <person name="Lloyd J.R."/>
        </authorList>
    </citation>
    <scope>NUCLEOTIDE SEQUENCE [LARGE SCALE GENOMIC DNA]</scope>
    <source>
        <strain evidence="2 3">NB2006</strain>
    </source>
</reference>
<dbReference type="AlphaFoldDB" id="A0A1S2ME45"/>
<keyword evidence="3" id="KW-1185">Reference proteome</keyword>
<reference evidence="2 3" key="3">
    <citation type="journal article" date="2019" name="Int. J. Syst. Evol. Microbiol.">
        <title>Anaerobacillus isosaccharinicus sp. nov., an alkaliphilic bacterium which degrades isosaccharinic acid.</title>
        <authorList>
            <person name="Bassil N.M."/>
            <person name="Lloyd J.R."/>
        </authorList>
    </citation>
    <scope>NUCLEOTIDE SEQUENCE [LARGE SCALE GENOMIC DNA]</scope>
    <source>
        <strain evidence="2 3">NB2006</strain>
    </source>
</reference>
<dbReference type="OrthoDB" id="2941151at2"/>
<evidence type="ECO:0000313" key="2">
    <source>
        <dbReference type="EMBL" id="QOY36640.1"/>
    </source>
</evidence>
<reference evidence="1 3" key="1">
    <citation type="submission" date="2016-10" db="EMBL/GenBank/DDBJ databases">
        <title>Draft genome sequences of four alkaliphilic bacteria belonging to the Anaerobacillus genus.</title>
        <authorList>
            <person name="Bassil N.M."/>
            <person name="Lloyd J.R."/>
        </authorList>
    </citation>
    <scope>NUCLEOTIDE SEQUENCE [LARGE SCALE GENOMIC DNA]</scope>
    <source>
        <strain evidence="1 3">NB2006</strain>
    </source>
</reference>
<dbReference type="EMBL" id="CP063356">
    <property type="protein sequence ID" value="QOY36640.1"/>
    <property type="molecule type" value="Genomic_DNA"/>
</dbReference>
<dbReference type="EMBL" id="LQXD01000025">
    <property type="protein sequence ID" value="OIJ22814.1"/>
    <property type="molecule type" value="Genomic_DNA"/>
</dbReference>
<dbReference type="Proteomes" id="UP000180175">
    <property type="component" value="Chromosome"/>
</dbReference>
<reference evidence="2" key="4">
    <citation type="submission" date="2020-10" db="EMBL/GenBank/DDBJ databases">
        <authorList>
            <person name="Bassil N.M."/>
            <person name="Lloyd J.R."/>
        </authorList>
    </citation>
    <scope>NUCLEOTIDE SEQUENCE</scope>
    <source>
        <strain evidence="2">NB2006</strain>
    </source>
</reference>
<sequence length="60" mass="7326">MKEYKYGNTTVIIHSPLTEMTKQEQKEWYRQEWEKKNPVLRSIVDEVLDCQLKKIKEQTI</sequence>
<protein>
    <submittedName>
        <fullName evidence="1">Uncharacterized protein</fullName>
    </submittedName>
</protein>
<evidence type="ECO:0000313" key="1">
    <source>
        <dbReference type="EMBL" id="OIJ22814.1"/>
    </source>
</evidence>
<proteinExistence type="predicted"/>
<organism evidence="1 3">
    <name type="scientific">Anaerobacillus isosaccharinicus</name>
    <dbReference type="NCBI Taxonomy" id="1532552"/>
    <lineage>
        <taxon>Bacteria</taxon>
        <taxon>Bacillati</taxon>
        <taxon>Bacillota</taxon>
        <taxon>Bacilli</taxon>
        <taxon>Bacillales</taxon>
        <taxon>Bacillaceae</taxon>
        <taxon>Anaerobacillus</taxon>
    </lineage>
</organism>
<dbReference type="RefSeq" id="WP_071315957.1">
    <property type="nucleotide sequence ID" value="NZ_CP063356.2"/>
</dbReference>
<dbReference type="KEGG" id="aia:AWH56_002910"/>
<accession>A0A1S2ME45</accession>
<name>A0A1S2ME45_9BACI</name>